<comment type="caution">
    <text evidence="1">The sequence shown here is derived from an EMBL/GenBank/DDBJ whole genome shotgun (WGS) entry which is preliminary data.</text>
</comment>
<protein>
    <submittedName>
        <fullName evidence="1">Epimerase</fullName>
    </submittedName>
</protein>
<organism evidence="1 2">
    <name type="scientific">Nocardiopsis coralli</name>
    <dbReference type="NCBI Taxonomy" id="2772213"/>
    <lineage>
        <taxon>Bacteria</taxon>
        <taxon>Bacillati</taxon>
        <taxon>Actinomycetota</taxon>
        <taxon>Actinomycetes</taxon>
        <taxon>Streptosporangiales</taxon>
        <taxon>Nocardiopsidaceae</taxon>
        <taxon>Nocardiopsis</taxon>
    </lineage>
</organism>
<name>A0ABR9P4W5_9ACTN</name>
<dbReference type="EMBL" id="JADBGI010000006">
    <property type="protein sequence ID" value="MBE2998775.1"/>
    <property type="molecule type" value="Genomic_DNA"/>
</dbReference>
<proteinExistence type="predicted"/>
<evidence type="ECO:0000313" key="1">
    <source>
        <dbReference type="EMBL" id="MBE2998775.1"/>
    </source>
</evidence>
<sequence length="323" mass="34500">MARVVLVTGVSTPLAAGVARSLSGVAGVRRVIGADSSPPAPGSEGFEFAHVDLHEESLARIVADSGADLVLHLGLDTERGPNRENHVLGTVRMLSALRHTEGVRRLVVRAGVTLDSDDAAQVAEHTRALQRRRPEMSVAVLRFANLIGPSVDTPLTRYLDQRVVPTALGSDPHVRFLHEDDAAEALVRMALSEEDGLFDVAGADTVPLSHCLRRVGGQRLPVPARGLDVLRRAAKRGRIDYASLSAKRAVHAAVSGRSMDTGALEHALGWGPSYSSAQAFEDYAGVRGRTRTARRGRAHTTRGHGLRPIHVLALARATLGRSD</sequence>
<dbReference type="SUPFAM" id="SSF51735">
    <property type="entry name" value="NAD(P)-binding Rossmann-fold domains"/>
    <property type="match status" value="1"/>
</dbReference>
<reference evidence="1 2" key="1">
    <citation type="submission" date="2020-09" db="EMBL/GenBank/DDBJ databases">
        <title>Diversity and distribution of actinomycetes associated with coral in the coast of Hainan.</title>
        <authorList>
            <person name="Li F."/>
        </authorList>
    </citation>
    <scope>NUCLEOTIDE SEQUENCE [LARGE SCALE GENOMIC DNA]</scope>
    <source>
        <strain evidence="1 2">HNM0947</strain>
    </source>
</reference>
<dbReference type="RefSeq" id="WP_193121416.1">
    <property type="nucleotide sequence ID" value="NZ_JADBGI010000006.1"/>
</dbReference>
<dbReference type="Gene3D" id="3.40.50.720">
    <property type="entry name" value="NAD(P)-binding Rossmann-like Domain"/>
    <property type="match status" value="2"/>
</dbReference>
<dbReference type="InterPro" id="IPR036291">
    <property type="entry name" value="NAD(P)-bd_dom_sf"/>
</dbReference>
<evidence type="ECO:0000313" key="2">
    <source>
        <dbReference type="Proteomes" id="UP000806528"/>
    </source>
</evidence>
<gene>
    <name evidence="1" type="ORF">IDM40_08675</name>
</gene>
<accession>A0ABR9P4W5</accession>
<dbReference type="Proteomes" id="UP000806528">
    <property type="component" value="Unassembled WGS sequence"/>
</dbReference>
<keyword evidence="2" id="KW-1185">Reference proteome</keyword>